<comment type="caution">
    <text evidence="1">The sequence shown here is derived from an EMBL/GenBank/DDBJ whole genome shotgun (WGS) entry which is preliminary data.</text>
</comment>
<name>A0A497EQA0_9CREN</name>
<dbReference type="EMBL" id="QMQV01000060">
    <property type="protein sequence ID" value="RLE48748.1"/>
    <property type="molecule type" value="Genomic_DNA"/>
</dbReference>
<protein>
    <submittedName>
        <fullName evidence="1">Uncharacterized protein</fullName>
    </submittedName>
</protein>
<dbReference type="InterPro" id="IPR045441">
    <property type="entry name" value="DUF6506"/>
</dbReference>
<dbReference type="Proteomes" id="UP000278475">
    <property type="component" value="Unassembled WGS sequence"/>
</dbReference>
<organism evidence="1 2">
    <name type="scientific">Thermoproteota archaeon</name>
    <dbReference type="NCBI Taxonomy" id="2056631"/>
    <lineage>
        <taxon>Archaea</taxon>
        <taxon>Thermoproteota</taxon>
    </lineage>
</organism>
<accession>A0A497EQA0</accession>
<gene>
    <name evidence="1" type="ORF">DRJ31_06520</name>
</gene>
<evidence type="ECO:0000313" key="2">
    <source>
        <dbReference type="Proteomes" id="UP000278475"/>
    </source>
</evidence>
<proteinExistence type="predicted"/>
<reference evidence="1 2" key="1">
    <citation type="submission" date="2018-06" db="EMBL/GenBank/DDBJ databases">
        <title>Extensive metabolic versatility and redundancy in microbially diverse, dynamic hydrothermal sediments.</title>
        <authorList>
            <person name="Dombrowski N."/>
            <person name="Teske A."/>
            <person name="Baker B.J."/>
        </authorList>
    </citation>
    <scope>NUCLEOTIDE SEQUENCE [LARGE SCALE GENOMIC DNA]</scope>
    <source>
        <strain evidence="1">B66_G16</strain>
    </source>
</reference>
<dbReference type="Pfam" id="PF20116">
    <property type="entry name" value="DUF6506"/>
    <property type="match status" value="1"/>
</dbReference>
<evidence type="ECO:0000313" key="1">
    <source>
        <dbReference type="EMBL" id="RLE48748.1"/>
    </source>
</evidence>
<dbReference type="AlphaFoldDB" id="A0A497EQA0"/>
<sequence>MVEKFKAAFIAHVPDADPAKHRCTVKTSVYELTSILVKNDDEAVEVCKELRKAGVHAFILCPGFTHKAVARIAEAVGEGASVNIARGDGPSNEAALKIMTEVGWFKRKT</sequence>